<feature type="compositionally biased region" description="Pro residues" evidence="1">
    <location>
        <begin position="371"/>
        <end position="391"/>
    </location>
</feature>
<dbReference type="InParanoid" id="A8NBQ9"/>
<keyword evidence="4" id="KW-1185">Reference proteome</keyword>
<keyword evidence="2" id="KW-0812">Transmembrane</keyword>
<dbReference type="VEuPathDB" id="FungiDB:CC1G_02519"/>
<dbReference type="Gene3D" id="2.60.120.260">
    <property type="entry name" value="Galactose-binding domain-like"/>
    <property type="match status" value="1"/>
</dbReference>
<comment type="caution">
    <text evidence="3">The sequence shown here is derived from an EMBL/GenBank/DDBJ whole genome shotgun (WGS) entry which is preliminary data.</text>
</comment>
<protein>
    <submittedName>
        <fullName evidence="3">Uncharacterized protein</fullName>
    </submittedName>
</protein>
<feature type="compositionally biased region" description="Pro residues" evidence="1">
    <location>
        <begin position="515"/>
        <end position="528"/>
    </location>
</feature>
<keyword evidence="2" id="KW-1133">Transmembrane helix</keyword>
<dbReference type="EMBL" id="AACS02000009">
    <property type="protein sequence ID" value="EAU89630.1"/>
    <property type="molecule type" value="Genomic_DNA"/>
</dbReference>
<keyword evidence="2" id="KW-0472">Membrane</keyword>
<dbReference type="OrthoDB" id="2927144at2759"/>
<reference evidence="3 4" key="1">
    <citation type="journal article" date="2010" name="Proc. Natl. Acad. Sci. U.S.A.">
        <title>Insights into evolution of multicellular fungi from the assembled chromosomes of the mushroom Coprinopsis cinerea (Coprinus cinereus).</title>
        <authorList>
            <person name="Stajich J.E."/>
            <person name="Wilke S.K."/>
            <person name="Ahren D."/>
            <person name="Au C.H."/>
            <person name="Birren B.W."/>
            <person name="Borodovsky M."/>
            <person name="Burns C."/>
            <person name="Canback B."/>
            <person name="Casselton L.A."/>
            <person name="Cheng C.K."/>
            <person name="Deng J."/>
            <person name="Dietrich F.S."/>
            <person name="Fargo D.C."/>
            <person name="Farman M.L."/>
            <person name="Gathman A.C."/>
            <person name="Goldberg J."/>
            <person name="Guigo R."/>
            <person name="Hoegger P.J."/>
            <person name="Hooker J.B."/>
            <person name="Huggins A."/>
            <person name="James T.Y."/>
            <person name="Kamada T."/>
            <person name="Kilaru S."/>
            <person name="Kodira C."/>
            <person name="Kues U."/>
            <person name="Kupfer D."/>
            <person name="Kwan H.S."/>
            <person name="Lomsadze A."/>
            <person name="Li W."/>
            <person name="Lilly W.W."/>
            <person name="Ma L.J."/>
            <person name="Mackey A.J."/>
            <person name="Manning G."/>
            <person name="Martin F."/>
            <person name="Muraguchi H."/>
            <person name="Natvig D.O."/>
            <person name="Palmerini H."/>
            <person name="Ramesh M.A."/>
            <person name="Rehmeyer C.J."/>
            <person name="Roe B.A."/>
            <person name="Shenoy N."/>
            <person name="Stanke M."/>
            <person name="Ter-Hovhannisyan V."/>
            <person name="Tunlid A."/>
            <person name="Velagapudi R."/>
            <person name="Vision T.J."/>
            <person name="Zeng Q."/>
            <person name="Zolan M.E."/>
            <person name="Pukkila P.J."/>
        </authorList>
    </citation>
    <scope>NUCLEOTIDE SEQUENCE [LARGE SCALE GENOMIC DNA]</scope>
    <source>
        <strain evidence="4">Okayama-7 / 130 / ATCC MYA-4618 / FGSC 9003</strain>
    </source>
</reference>
<feature type="transmembrane region" description="Helical" evidence="2">
    <location>
        <begin position="304"/>
        <end position="322"/>
    </location>
</feature>
<evidence type="ECO:0000313" key="3">
    <source>
        <dbReference type="EMBL" id="EAU89630.1"/>
    </source>
</evidence>
<feature type="compositionally biased region" description="Low complexity" evidence="1">
    <location>
        <begin position="283"/>
        <end position="298"/>
    </location>
</feature>
<sequence length="528" mass="57390">MAPYVIVDDSEFRTTTTLWNSETGQAGFFRQTVTTCVTNSSVNTSPKLSFSFYGSEIALYGTGAENITANYTIDGTRVRRAILNTTTEQVGKNGVQLWNLTGLVETRHDIEFFPDSGNLTLDYALYKPLRTQRYPKRIFMLDNADNAIKYEGSWRNQAGVTYPPGSPMLDSISETNVRNASFSLRFEGATIGVYGVLNPRAGRLAVTYRVDGSKVSETRTHFNGSQRVDADSWLLNHELFSRDLDPGPHVLDVTVNEITDDQVFYLDYITFEATSSTRLDPPSASASSNSSSGSSNSNNWSRNAIIAAVVALFFIIVVSTWIRRRVRSKLFRTAQEIRMQDHNRTDQYPPTHIEQNWQPPPHQPYNQWNAPAPPYTPPVWQPPPGAPPSPWDPQNSGTPLSPPPPAHQPLSPWQPPPGPPPAPNVAAQAPTQSPPLMSFPEPQGGTASPPSPPPALPQPLVPSQAQPDVSGMDGSDQPALGATLMTASAPQPSSGAGPSEPGFTPPSAPSVQSPSRPPAEQPPPYTPS</sequence>
<organism evidence="3 4">
    <name type="scientific">Coprinopsis cinerea (strain Okayama-7 / 130 / ATCC MYA-4618 / FGSC 9003)</name>
    <name type="common">Inky cap fungus</name>
    <name type="synonym">Hormographiella aspergillata</name>
    <dbReference type="NCBI Taxonomy" id="240176"/>
    <lineage>
        <taxon>Eukaryota</taxon>
        <taxon>Fungi</taxon>
        <taxon>Dikarya</taxon>
        <taxon>Basidiomycota</taxon>
        <taxon>Agaricomycotina</taxon>
        <taxon>Agaricomycetes</taxon>
        <taxon>Agaricomycetidae</taxon>
        <taxon>Agaricales</taxon>
        <taxon>Agaricineae</taxon>
        <taxon>Psathyrellaceae</taxon>
        <taxon>Coprinopsis</taxon>
    </lineage>
</organism>
<feature type="region of interest" description="Disordered" evidence="1">
    <location>
        <begin position="341"/>
        <end position="528"/>
    </location>
</feature>
<dbReference type="GeneID" id="6008741"/>
<proteinExistence type="predicted"/>
<gene>
    <name evidence="3" type="ORF">CC1G_02519</name>
</gene>
<dbReference type="RefSeq" id="XP_001832257.1">
    <property type="nucleotide sequence ID" value="XM_001832205.1"/>
</dbReference>
<dbReference type="KEGG" id="cci:CC1G_02519"/>
<dbReference type="OMA" id="SVWESSH"/>
<feature type="compositionally biased region" description="Low complexity" evidence="1">
    <location>
        <begin position="487"/>
        <end position="502"/>
    </location>
</feature>
<feature type="compositionally biased region" description="Pro residues" evidence="1">
    <location>
        <begin position="400"/>
        <end position="423"/>
    </location>
</feature>
<accession>A8NBQ9</accession>
<dbReference type="AlphaFoldDB" id="A8NBQ9"/>
<feature type="region of interest" description="Disordered" evidence="1">
    <location>
        <begin position="277"/>
        <end position="298"/>
    </location>
</feature>
<evidence type="ECO:0000313" key="4">
    <source>
        <dbReference type="Proteomes" id="UP000001861"/>
    </source>
</evidence>
<dbReference type="Proteomes" id="UP000001861">
    <property type="component" value="Unassembled WGS sequence"/>
</dbReference>
<evidence type="ECO:0000256" key="1">
    <source>
        <dbReference type="SAM" id="MobiDB-lite"/>
    </source>
</evidence>
<feature type="compositionally biased region" description="Pro residues" evidence="1">
    <location>
        <begin position="449"/>
        <end position="460"/>
    </location>
</feature>
<name>A8NBQ9_COPC7</name>
<evidence type="ECO:0000256" key="2">
    <source>
        <dbReference type="SAM" id="Phobius"/>
    </source>
</evidence>